<evidence type="ECO:0000313" key="9">
    <source>
        <dbReference type="Proteomes" id="UP000248806"/>
    </source>
</evidence>
<name>A0A326U0J3_THEHA</name>
<dbReference type="PANTHER" id="PTHR30294:SF29">
    <property type="entry name" value="MULTIDRUG ABC TRANSPORTER PERMEASE YBHS-RELATED"/>
    <property type="match status" value="1"/>
</dbReference>
<dbReference type="RefSeq" id="WP_170142861.1">
    <property type="nucleotide sequence ID" value="NZ_BIFX01000001.1"/>
</dbReference>
<dbReference type="EMBL" id="QKUF01000024">
    <property type="protein sequence ID" value="PZW23907.1"/>
    <property type="molecule type" value="Genomic_DNA"/>
</dbReference>
<dbReference type="PANTHER" id="PTHR30294">
    <property type="entry name" value="MEMBRANE COMPONENT OF ABC TRANSPORTER YHHJ-RELATED"/>
    <property type="match status" value="1"/>
</dbReference>
<evidence type="ECO:0000256" key="5">
    <source>
        <dbReference type="ARBA" id="ARBA00023136"/>
    </source>
</evidence>
<keyword evidence="4 6" id="KW-1133">Transmembrane helix</keyword>
<accession>A0A326U0J3</accession>
<reference evidence="8 9" key="1">
    <citation type="submission" date="2018-06" db="EMBL/GenBank/DDBJ databases">
        <title>Genomic Encyclopedia of Archaeal and Bacterial Type Strains, Phase II (KMG-II): from individual species to whole genera.</title>
        <authorList>
            <person name="Goeker M."/>
        </authorList>
    </citation>
    <scope>NUCLEOTIDE SEQUENCE [LARGE SCALE GENOMIC DNA]</scope>
    <source>
        <strain evidence="8 9">ATCC BAA-1881</strain>
    </source>
</reference>
<dbReference type="Pfam" id="PF12698">
    <property type="entry name" value="ABC2_membrane_3"/>
    <property type="match status" value="1"/>
</dbReference>
<keyword evidence="2" id="KW-1003">Cell membrane</keyword>
<dbReference type="GO" id="GO:0140359">
    <property type="term" value="F:ABC-type transporter activity"/>
    <property type="evidence" value="ECO:0007669"/>
    <property type="project" value="InterPro"/>
</dbReference>
<dbReference type="GO" id="GO:0005886">
    <property type="term" value="C:plasma membrane"/>
    <property type="evidence" value="ECO:0007669"/>
    <property type="project" value="UniProtKB-SubCell"/>
</dbReference>
<comment type="subcellular location">
    <subcellularLocation>
        <location evidence="1">Cell membrane</location>
        <topology evidence="1">Multi-pass membrane protein</topology>
    </subcellularLocation>
</comment>
<keyword evidence="5 6" id="KW-0472">Membrane</keyword>
<evidence type="ECO:0000256" key="3">
    <source>
        <dbReference type="ARBA" id="ARBA00022692"/>
    </source>
</evidence>
<evidence type="ECO:0000256" key="2">
    <source>
        <dbReference type="ARBA" id="ARBA00022475"/>
    </source>
</evidence>
<dbReference type="AlphaFoldDB" id="A0A326U0J3"/>
<keyword evidence="3 6" id="KW-0812">Transmembrane</keyword>
<feature type="transmembrane region" description="Helical" evidence="6">
    <location>
        <begin position="227"/>
        <end position="248"/>
    </location>
</feature>
<feature type="transmembrane region" description="Helical" evidence="6">
    <location>
        <begin position="24"/>
        <end position="44"/>
    </location>
</feature>
<organism evidence="8 9">
    <name type="scientific">Thermosporothrix hazakensis</name>
    <dbReference type="NCBI Taxonomy" id="644383"/>
    <lineage>
        <taxon>Bacteria</taxon>
        <taxon>Bacillati</taxon>
        <taxon>Chloroflexota</taxon>
        <taxon>Ktedonobacteria</taxon>
        <taxon>Ktedonobacterales</taxon>
        <taxon>Thermosporotrichaceae</taxon>
        <taxon>Thermosporothrix</taxon>
    </lineage>
</organism>
<sequence length="371" mass="41144">MNIRAVLAIARKDLLDSVVNKSSALTLVLPLVIAAFFVLAANLIGTRNVAVLLYQKHSDARIEQLFGEIFPGVKVTQALSATEVSQRVEDESEPYTVGIVIPDDLEQQLQKGKEPHVQLYLRGIESEKSTQAEIQAVLRRYIAELRHDQPIHIELMVKPSSTFLSERPWDILKKTFAVAGCLVANQYSLSIAATIFVEEKEKKILRLLLLAPSSFATVIQARALVAFLYQMAASLIVLALLTGFSGLVPMQLLFIVLFTLFSLSLGFICVCVCHTGSALGGVAGILWLLTFFPAFLGIFLGIGWFPEGFLMNLLKLFPTYYFADGLYLAFINVHMVSAIWADLLVFGIWTVASMVVAYWLLRRQERAAMAI</sequence>
<evidence type="ECO:0000256" key="1">
    <source>
        <dbReference type="ARBA" id="ARBA00004651"/>
    </source>
</evidence>
<comment type="caution">
    <text evidence="8">The sequence shown here is derived from an EMBL/GenBank/DDBJ whole genome shotgun (WGS) entry which is preliminary data.</text>
</comment>
<feature type="transmembrane region" description="Helical" evidence="6">
    <location>
        <begin position="343"/>
        <end position="361"/>
    </location>
</feature>
<gene>
    <name evidence="8" type="ORF">EI42_04831</name>
</gene>
<keyword evidence="9" id="KW-1185">Reference proteome</keyword>
<feature type="domain" description="ABC-2 type transporter transmembrane" evidence="7">
    <location>
        <begin position="24"/>
        <end position="359"/>
    </location>
</feature>
<evidence type="ECO:0000256" key="4">
    <source>
        <dbReference type="ARBA" id="ARBA00022989"/>
    </source>
</evidence>
<dbReference type="InterPro" id="IPR013525">
    <property type="entry name" value="ABC2_TM"/>
</dbReference>
<evidence type="ECO:0000259" key="7">
    <source>
        <dbReference type="Pfam" id="PF12698"/>
    </source>
</evidence>
<dbReference type="Proteomes" id="UP000248806">
    <property type="component" value="Unassembled WGS sequence"/>
</dbReference>
<protein>
    <submittedName>
        <fullName evidence="8">ABC-2 type transport system permease protein</fullName>
    </submittedName>
</protein>
<evidence type="ECO:0000256" key="6">
    <source>
        <dbReference type="SAM" id="Phobius"/>
    </source>
</evidence>
<feature type="transmembrane region" description="Helical" evidence="6">
    <location>
        <begin position="255"/>
        <end position="279"/>
    </location>
</feature>
<proteinExistence type="predicted"/>
<feature type="transmembrane region" description="Helical" evidence="6">
    <location>
        <begin position="285"/>
        <end position="305"/>
    </location>
</feature>
<evidence type="ECO:0000313" key="8">
    <source>
        <dbReference type="EMBL" id="PZW23907.1"/>
    </source>
</evidence>
<dbReference type="InterPro" id="IPR051449">
    <property type="entry name" value="ABC-2_transporter_component"/>
</dbReference>